<dbReference type="Proteomes" id="UP000324222">
    <property type="component" value="Unassembled WGS sequence"/>
</dbReference>
<reference evidence="2 3" key="1">
    <citation type="submission" date="2019-05" db="EMBL/GenBank/DDBJ databases">
        <title>Another draft genome of Portunus trituberculatus and its Hox gene families provides insights of decapod evolution.</title>
        <authorList>
            <person name="Jeong J.-H."/>
            <person name="Song I."/>
            <person name="Kim S."/>
            <person name="Choi T."/>
            <person name="Kim D."/>
            <person name="Ryu S."/>
            <person name="Kim W."/>
        </authorList>
    </citation>
    <scope>NUCLEOTIDE SEQUENCE [LARGE SCALE GENOMIC DNA]</scope>
    <source>
        <tissue evidence="2">Muscle</tissue>
    </source>
</reference>
<name>A0A5B7J7S6_PORTR</name>
<comment type="caution">
    <text evidence="2">The sequence shown here is derived from an EMBL/GenBank/DDBJ whole genome shotgun (WGS) entry which is preliminary data.</text>
</comment>
<organism evidence="2 3">
    <name type="scientific">Portunus trituberculatus</name>
    <name type="common">Swimming crab</name>
    <name type="synonym">Neptunus trituberculatus</name>
    <dbReference type="NCBI Taxonomy" id="210409"/>
    <lineage>
        <taxon>Eukaryota</taxon>
        <taxon>Metazoa</taxon>
        <taxon>Ecdysozoa</taxon>
        <taxon>Arthropoda</taxon>
        <taxon>Crustacea</taxon>
        <taxon>Multicrustacea</taxon>
        <taxon>Malacostraca</taxon>
        <taxon>Eumalacostraca</taxon>
        <taxon>Eucarida</taxon>
        <taxon>Decapoda</taxon>
        <taxon>Pleocyemata</taxon>
        <taxon>Brachyura</taxon>
        <taxon>Eubrachyura</taxon>
        <taxon>Portunoidea</taxon>
        <taxon>Portunidae</taxon>
        <taxon>Portuninae</taxon>
        <taxon>Portunus</taxon>
    </lineage>
</organism>
<dbReference type="EMBL" id="VSRR010083065">
    <property type="protein sequence ID" value="MPC90056.1"/>
    <property type="molecule type" value="Genomic_DNA"/>
</dbReference>
<evidence type="ECO:0000256" key="1">
    <source>
        <dbReference type="SAM" id="MobiDB-lite"/>
    </source>
</evidence>
<proteinExistence type="predicted"/>
<accession>A0A5B7J7S6</accession>
<feature type="region of interest" description="Disordered" evidence="1">
    <location>
        <begin position="1"/>
        <end position="29"/>
    </location>
</feature>
<evidence type="ECO:0000313" key="3">
    <source>
        <dbReference type="Proteomes" id="UP000324222"/>
    </source>
</evidence>
<keyword evidence="3" id="KW-1185">Reference proteome</keyword>
<dbReference type="AlphaFoldDB" id="A0A5B7J7S6"/>
<protein>
    <submittedName>
        <fullName evidence="2">Uncharacterized protein</fullName>
    </submittedName>
</protein>
<gene>
    <name evidence="2" type="ORF">E2C01_085023</name>
</gene>
<sequence>MPLVSPAILDKTKHPNQSRQPQEGIPTHAGSIEEVSLSYQEIKASWCEGPGLSVHIVRTRCFFLLVL</sequence>
<evidence type="ECO:0000313" key="2">
    <source>
        <dbReference type="EMBL" id="MPC90056.1"/>
    </source>
</evidence>